<dbReference type="AlphaFoldDB" id="A0AA41Z0C2"/>
<comment type="caution">
    <text evidence="1">The sequence shown here is derived from an EMBL/GenBank/DDBJ whole genome shotgun (WGS) entry which is preliminary data.</text>
</comment>
<protein>
    <submittedName>
        <fullName evidence="1">Uncharacterized protein</fullName>
    </submittedName>
</protein>
<name>A0AA41Z0C2_9HYPH</name>
<dbReference type="RefSeq" id="WP_282583322.1">
    <property type="nucleotide sequence ID" value="NZ_JAMOIM010000001.1"/>
</dbReference>
<gene>
    <name evidence="1" type="ORF">M8523_03005</name>
</gene>
<reference evidence="1" key="1">
    <citation type="submission" date="2022-05" db="EMBL/GenBank/DDBJ databases">
        <authorList>
            <person name="Pankratov T."/>
        </authorList>
    </citation>
    <scope>NUCLEOTIDE SEQUENCE</scope>
    <source>
        <strain evidence="1">BP6-180914</strain>
    </source>
</reference>
<dbReference type="Proteomes" id="UP001165667">
    <property type="component" value="Unassembled WGS sequence"/>
</dbReference>
<dbReference type="EMBL" id="JAMOIM010000001">
    <property type="protein sequence ID" value="MCW6506987.1"/>
    <property type="molecule type" value="Genomic_DNA"/>
</dbReference>
<evidence type="ECO:0000313" key="2">
    <source>
        <dbReference type="Proteomes" id="UP001165667"/>
    </source>
</evidence>
<evidence type="ECO:0000313" key="1">
    <source>
        <dbReference type="EMBL" id="MCW6506987.1"/>
    </source>
</evidence>
<sequence length="68" mass="7583">MILIDEPLSDELTSVARKALFRQRNDSESAQQLLTELLKQSDDLRSQLAGMIIRSVQRDTVLKGGIAV</sequence>
<proteinExistence type="predicted"/>
<accession>A0AA41Z0C2</accession>
<keyword evidence="2" id="KW-1185">Reference proteome</keyword>
<organism evidence="1 2">
    <name type="scientific">Lichenifustis flavocetrariae</name>
    <dbReference type="NCBI Taxonomy" id="2949735"/>
    <lineage>
        <taxon>Bacteria</taxon>
        <taxon>Pseudomonadati</taxon>
        <taxon>Pseudomonadota</taxon>
        <taxon>Alphaproteobacteria</taxon>
        <taxon>Hyphomicrobiales</taxon>
        <taxon>Lichenihabitantaceae</taxon>
        <taxon>Lichenifustis</taxon>
    </lineage>
</organism>